<protein>
    <submittedName>
        <fullName evidence="1">Uncharacterized protein</fullName>
    </submittedName>
</protein>
<sequence>MRLVADSLEPYASTSPPTMEGDMSGLPWGPDAPDGLGFVDPALDLLPLPLATTGPGGAAASAAAALPPPAAMRALVQSWLASEAPVGDVAACLAGDAPAVAELQLTGVAMLAGRPFVDILWSELGCTIQWLPIPQGREVAEGEDGDVHGDLDPPKGETVAPAVDMRDLPPALPPLPSPEAAPPAAPPLPPHIDEWTDGAVAAAVPVTVARVRGPARALLRGERLAAGILRRASSVATAAARLAEIGRGVGWEGRLAGETASVPAWPAVEAHGLRVGGAAEVAAMAGADAVRLAGFEASAFRDAAARLRVAHGREVRVEGSGGLTPEALPSYFCNAVDVLAVQLDGVEGGVGVVCAVSW</sequence>
<accession>A0ACC3BZK6</accession>
<comment type="caution">
    <text evidence="1">The sequence shown here is derived from an EMBL/GenBank/DDBJ whole genome shotgun (WGS) entry which is preliminary data.</text>
</comment>
<dbReference type="EMBL" id="CM020619">
    <property type="protein sequence ID" value="KAK1863342.1"/>
    <property type="molecule type" value="Genomic_DNA"/>
</dbReference>
<dbReference type="Proteomes" id="UP000798662">
    <property type="component" value="Chromosome 2"/>
</dbReference>
<evidence type="ECO:0000313" key="1">
    <source>
        <dbReference type="EMBL" id="KAK1863342.1"/>
    </source>
</evidence>
<name>A0ACC3BZK6_PYRYE</name>
<proteinExistence type="predicted"/>
<evidence type="ECO:0000313" key="2">
    <source>
        <dbReference type="Proteomes" id="UP000798662"/>
    </source>
</evidence>
<gene>
    <name evidence="1" type="ORF">I4F81_005900</name>
</gene>
<reference evidence="1" key="1">
    <citation type="submission" date="2019-11" db="EMBL/GenBank/DDBJ databases">
        <title>Nori genome reveals adaptations in red seaweeds to the harsh intertidal environment.</title>
        <authorList>
            <person name="Wang D."/>
            <person name="Mao Y."/>
        </authorList>
    </citation>
    <scope>NUCLEOTIDE SEQUENCE</scope>
    <source>
        <tissue evidence="1">Gametophyte</tissue>
    </source>
</reference>
<organism evidence="1 2">
    <name type="scientific">Pyropia yezoensis</name>
    <name type="common">Susabi-nori</name>
    <name type="synonym">Porphyra yezoensis</name>
    <dbReference type="NCBI Taxonomy" id="2788"/>
    <lineage>
        <taxon>Eukaryota</taxon>
        <taxon>Rhodophyta</taxon>
        <taxon>Bangiophyceae</taxon>
        <taxon>Bangiales</taxon>
        <taxon>Bangiaceae</taxon>
        <taxon>Pyropia</taxon>
    </lineage>
</organism>
<keyword evidence="2" id="KW-1185">Reference proteome</keyword>